<dbReference type="EC" id="1.14.99.56" evidence="15"/>
<protein>
    <recommendedName>
        <fullName evidence="15">lytic cellulose monooxygenase (C4-dehydrogenating)</fullName>
        <ecNumber evidence="15">1.14.99.56</ecNumber>
    </recommendedName>
</protein>
<evidence type="ECO:0000256" key="7">
    <source>
        <dbReference type="ARBA" id="ARBA00023002"/>
    </source>
</evidence>
<keyword evidence="9" id="KW-0503">Monooxygenase</keyword>
<keyword evidence="3" id="KW-0964">Secreted</keyword>
<dbReference type="Pfam" id="PF03443">
    <property type="entry name" value="AA9"/>
    <property type="match status" value="2"/>
</dbReference>
<dbReference type="Proteomes" id="UP000838763">
    <property type="component" value="Unassembled WGS sequence"/>
</dbReference>
<dbReference type="PANTHER" id="PTHR33353">
    <property type="entry name" value="PUTATIVE (AFU_ORTHOLOGUE AFUA_1G12560)-RELATED"/>
    <property type="match status" value="1"/>
</dbReference>
<evidence type="ECO:0000256" key="10">
    <source>
        <dbReference type="ARBA" id="ARBA00023157"/>
    </source>
</evidence>
<evidence type="ECO:0000256" key="16">
    <source>
        <dbReference type="SAM" id="SignalP"/>
    </source>
</evidence>
<dbReference type="InterPro" id="IPR005103">
    <property type="entry name" value="AA9_LPMO"/>
</dbReference>
<evidence type="ECO:0000256" key="13">
    <source>
        <dbReference type="ARBA" id="ARBA00044502"/>
    </source>
</evidence>
<comment type="similarity">
    <text evidence="13">Belongs to the polysaccharide monooxygenase AA9 family.</text>
</comment>
<dbReference type="GO" id="GO:0004497">
    <property type="term" value="F:monooxygenase activity"/>
    <property type="evidence" value="ECO:0007669"/>
    <property type="project" value="UniProtKB-KW"/>
</dbReference>
<comment type="cofactor">
    <cofactor evidence="1">
        <name>Cu(2+)</name>
        <dbReference type="ChEBI" id="CHEBI:29036"/>
    </cofactor>
</comment>
<keyword evidence="10" id="KW-1015">Disulfide bond</keyword>
<accession>A0A9P1H9C5</accession>
<evidence type="ECO:0000313" key="19">
    <source>
        <dbReference type="Proteomes" id="UP000838763"/>
    </source>
</evidence>
<keyword evidence="4" id="KW-0479">Metal-binding</keyword>
<evidence type="ECO:0000256" key="3">
    <source>
        <dbReference type="ARBA" id="ARBA00022525"/>
    </source>
</evidence>
<keyword evidence="5 16" id="KW-0732">Signal</keyword>
<name>A0A9P1H9C5_9PEZI</name>
<feature type="domain" description="Auxiliary Activity family 9 catalytic" evidence="17">
    <location>
        <begin position="168"/>
        <end position="231"/>
    </location>
</feature>
<evidence type="ECO:0000259" key="17">
    <source>
        <dbReference type="Pfam" id="PF03443"/>
    </source>
</evidence>
<gene>
    <name evidence="18" type="ORF">PPNO1_LOCUS8016</name>
</gene>
<evidence type="ECO:0000256" key="15">
    <source>
        <dbReference type="ARBA" id="ARBA00047174"/>
    </source>
</evidence>
<dbReference type="GO" id="GO:0046872">
    <property type="term" value="F:metal ion binding"/>
    <property type="evidence" value="ECO:0007669"/>
    <property type="project" value="UniProtKB-KW"/>
</dbReference>
<evidence type="ECO:0000256" key="9">
    <source>
        <dbReference type="ARBA" id="ARBA00023033"/>
    </source>
</evidence>
<dbReference type="EMBL" id="CALLCH030000018">
    <property type="protein sequence ID" value="CAI4218432.1"/>
    <property type="molecule type" value="Genomic_DNA"/>
</dbReference>
<evidence type="ECO:0000256" key="12">
    <source>
        <dbReference type="ARBA" id="ARBA00023326"/>
    </source>
</evidence>
<proteinExistence type="inferred from homology"/>
<sequence>MVRVLKAAIALALTFAGPGLCHGSLKSIQVSGKDYLAWQVGQDDFVTPAPARYARRLLDVGPVPDFTGPDITASMTLRCGAGGNIPAEGVIELKAGDKVTLKWDQWGSSHSGPVMNYLAHCTNDDCKTFKGNEGNVWVKISELGFNAAAQPQWASDLLRELGAQWSVILGLHVAEKAMGAQFYPSCTQIRVTEGGSSQLPEGVALPGAYNPQDEDGILVALWKVNQGQQKYVAPGGPVWSEAAPDPNRAGP</sequence>
<evidence type="ECO:0000256" key="2">
    <source>
        <dbReference type="ARBA" id="ARBA00004613"/>
    </source>
</evidence>
<dbReference type="OrthoDB" id="4849160at2759"/>
<keyword evidence="6" id="KW-0136">Cellulose degradation</keyword>
<comment type="caution">
    <text evidence="18">The sequence shown here is derived from an EMBL/GenBank/DDBJ whole genome shotgun (WGS) entry which is preliminary data.</text>
</comment>
<evidence type="ECO:0000313" key="18">
    <source>
        <dbReference type="EMBL" id="CAI4218432.1"/>
    </source>
</evidence>
<feature type="domain" description="Auxiliary Activity family 9 catalytic" evidence="17">
    <location>
        <begin position="22"/>
        <end position="167"/>
    </location>
</feature>
<evidence type="ECO:0000256" key="14">
    <source>
        <dbReference type="ARBA" id="ARBA00045077"/>
    </source>
</evidence>
<keyword evidence="19" id="KW-1185">Reference proteome</keyword>
<dbReference type="InterPro" id="IPR049892">
    <property type="entry name" value="AA9"/>
</dbReference>
<feature type="signal peptide" evidence="16">
    <location>
        <begin position="1"/>
        <end position="23"/>
    </location>
</feature>
<keyword evidence="12" id="KW-0624">Polysaccharide degradation</keyword>
<dbReference type="GO" id="GO:0030245">
    <property type="term" value="P:cellulose catabolic process"/>
    <property type="evidence" value="ECO:0007669"/>
    <property type="project" value="UniProtKB-KW"/>
</dbReference>
<evidence type="ECO:0000256" key="1">
    <source>
        <dbReference type="ARBA" id="ARBA00001973"/>
    </source>
</evidence>
<keyword evidence="7" id="KW-0560">Oxidoreductase</keyword>
<reference evidence="18" key="1">
    <citation type="submission" date="2022-11" db="EMBL/GenBank/DDBJ databases">
        <authorList>
            <person name="Scott C."/>
            <person name="Bruce N."/>
        </authorList>
    </citation>
    <scope>NUCLEOTIDE SEQUENCE</scope>
</reference>
<dbReference type="AlphaFoldDB" id="A0A9P1H9C5"/>
<comment type="subcellular location">
    <subcellularLocation>
        <location evidence="2">Secreted</location>
    </subcellularLocation>
</comment>
<evidence type="ECO:0000256" key="5">
    <source>
        <dbReference type="ARBA" id="ARBA00022729"/>
    </source>
</evidence>
<evidence type="ECO:0000256" key="4">
    <source>
        <dbReference type="ARBA" id="ARBA00022723"/>
    </source>
</evidence>
<organism evidence="18 19">
    <name type="scientific">Parascedosporium putredinis</name>
    <dbReference type="NCBI Taxonomy" id="1442378"/>
    <lineage>
        <taxon>Eukaryota</taxon>
        <taxon>Fungi</taxon>
        <taxon>Dikarya</taxon>
        <taxon>Ascomycota</taxon>
        <taxon>Pezizomycotina</taxon>
        <taxon>Sordariomycetes</taxon>
        <taxon>Hypocreomycetidae</taxon>
        <taxon>Microascales</taxon>
        <taxon>Microascaceae</taxon>
        <taxon>Parascedosporium</taxon>
    </lineage>
</organism>
<evidence type="ECO:0000256" key="8">
    <source>
        <dbReference type="ARBA" id="ARBA00023008"/>
    </source>
</evidence>
<dbReference type="GO" id="GO:0005576">
    <property type="term" value="C:extracellular region"/>
    <property type="evidence" value="ECO:0007669"/>
    <property type="project" value="UniProtKB-SubCell"/>
</dbReference>
<comment type="catalytic activity">
    <reaction evidence="14">
        <text>[(1-&gt;4)-beta-D-glucosyl]n+m + reduced acceptor + O2 = 4-dehydro-beta-D-glucosyl-[(1-&gt;4)-beta-D-glucosyl]n-1 + [(1-&gt;4)-beta-D-glucosyl]m + acceptor + H2O.</text>
        <dbReference type="EC" id="1.14.99.56"/>
    </reaction>
</comment>
<dbReference type="PANTHER" id="PTHR33353:SF10">
    <property type="entry name" value="ENDO-BETA-1,4-GLUCANASE D"/>
    <property type="match status" value="1"/>
</dbReference>
<keyword evidence="8" id="KW-0186">Copper</keyword>
<feature type="chain" id="PRO_5040221152" description="lytic cellulose monooxygenase (C4-dehydrogenating)" evidence="16">
    <location>
        <begin position="24"/>
        <end position="251"/>
    </location>
</feature>
<dbReference type="Gene3D" id="2.70.50.70">
    <property type="match status" value="1"/>
</dbReference>
<keyword evidence="11" id="KW-0119">Carbohydrate metabolism</keyword>
<evidence type="ECO:0000256" key="11">
    <source>
        <dbReference type="ARBA" id="ARBA00023277"/>
    </source>
</evidence>
<evidence type="ECO:0000256" key="6">
    <source>
        <dbReference type="ARBA" id="ARBA00023001"/>
    </source>
</evidence>
<dbReference type="CDD" id="cd21175">
    <property type="entry name" value="LPMO_AA9"/>
    <property type="match status" value="1"/>
</dbReference>